<keyword evidence="3" id="KW-1185">Reference proteome</keyword>
<organism evidence="2 3">
    <name type="scientific">Rhynchophorus ferrugineus</name>
    <name type="common">Red palm weevil</name>
    <name type="synonym">Curculio ferrugineus</name>
    <dbReference type="NCBI Taxonomy" id="354439"/>
    <lineage>
        <taxon>Eukaryota</taxon>
        <taxon>Metazoa</taxon>
        <taxon>Ecdysozoa</taxon>
        <taxon>Arthropoda</taxon>
        <taxon>Hexapoda</taxon>
        <taxon>Insecta</taxon>
        <taxon>Pterygota</taxon>
        <taxon>Neoptera</taxon>
        <taxon>Endopterygota</taxon>
        <taxon>Coleoptera</taxon>
        <taxon>Polyphaga</taxon>
        <taxon>Cucujiformia</taxon>
        <taxon>Curculionidae</taxon>
        <taxon>Dryophthorinae</taxon>
        <taxon>Rhynchophorus</taxon>
    </lineage>
</organism>
<keyword evidence="1" id="KW-1133">Transmembrane helix</keyword>
<dbReference type="EMBL" id="JAACXV010014381">
    <property type="protein sequence ID" value="KAF7267845.1"/>
    <property type="molecule type" value="Genomic_DNA"/>
</dbReference>
<feature type="transmembrane region" description="Helical" evidence="1">
    <location>
        <begin position="59"/>
        <end position="76"/>
    </location>
</feature>
<evidence type="ECO:0000313" key="2">
    <source>
        <dbReference type="EMBL" id="KAF7267845.1"/>
    </source>
</evidence>
<dbReference type="Proteomes" id="UP000625711">
    <property type="component" value="Unassembled WGS sequence"/>
</dbReference>
<sequence length="77" mass="9009">METYSFFGYLRALSEAAWQRQENTASEVQIPPRTTCTPELLPQPYGPLSIYVQRETKPLQGLMYYVYIIFLIVLFIL</sequence>
<keyword evidence="1" id="KW-0812">Transmembrane</keyword>
<evidence type="ECO:0000256" key="1">
    <source>
        <dbReference type="SAM" id="Phobius"/>
    </source>
</evidence>
<name>A0A834HSK3_RHYFE</name>
<comment type="caution">
    <text evidence="2">The sequence shown here is derived from an EMBL/GenBank/DDBJ whole genome shotgun (WGS) entry which is preliminary data.</text>
</comment>
<proteinExistence type="predicted"/>
<accession>A0A834HSK3</accession>
<evidence type="ECO:0000313" key="3">
    <source>
        <dbReference type="Proteomes" id="UP000625711"/>
    </source>
</evidence>
<gene>
    <name evidence="2" type="ORF">GWI33_018972</name>
</gene>
<reference evidence="2" key="1">
    <citation type="submission" date="2020-08" db="EMBL/GenBank/DDBJ databases">
        <title>Genome sequencing and assembly of the red palm weevil Rhynchophorus ferrugineus.</title>
        <authorList>
            <person name="Dias G.B."/>
            <person name="Bergman C.M."/>
            <person name="Manee M."/>
        </authorList>
    </citation>
    <scope>NUCLEOTIDE SEQUENCE</scope>
    <source>
        <strain evidence="2">AA-2017</strain>
        <tissue evidence="2">Whole larva</tissue>
    </source>
</reference>
<dbReference type="AlphaFoldDB" id="A0A834HSK3"/>
<keyword evidence="1" id="KW-0472">Membrane</keyword>
<protein>
    <submittedName>
        <fullName evidence="2">Uncharacterized protein</fullName>
    </submittedName>
</protein>